<dbReference type="PANTHER" id="PTHR42852:SF6">
    <property type="entry name" value="THIOL:DISULFIDE INTERCHANGE PROTEIN DSBE"/>
    <property type="match status" value="1"/>
</dbReference>
<comment type="caution">
    <text evidence="7">The sequence shown here is derived from an EMBL/GenBank/DDBJ whole genome shotgun (WGS) entry which is preliminary data.</text>
</comment>
<dbReference type="PANTHER" id="PTHR42852">
    <property type="entry name" value="THIOL:DISULFIDE INTERCHANGE PROTEIN DSBE"/>
    <property type="match status" value="1"/>
</dbReference>
<name>A0ABW9ZN68_9BACT</name>
<proteinExistence type="predicted"/>
<dbReference type="PROSITE" id="PS00194">
    <property type="entry name" value="THIOREDOXIN_1"/>
    <property type="match status" value="1"/>
</dbReference>
<dbReference type="Pfam" id="PF00578">
    <property type="entry name" value="AhpC-TSA"/>
    <property type="match status" value="1"/>
</dbReference>
<evidence type="ECO:0000256" key="5">
    <source>
        <dbReference type="SAM" id="SignalP"/>
    </source>
</evidence>
<keyword evidence="3" id="KW-1015">Disulfide bond</keyword>
<dbReference type="Gene3D" id="3.40.30.10">
    <property type="entry name" value="Glutaredoxin"/>
    <property type="match status" value="1"/>
</dbReference>
<feature type="domain" description="Thioredoxin" evidence="6">
    <location>
        <begin position="209"/>
        <end position="356"/>
    </location>
</feature>
<dbReference type="InterPro" id="IPR050553">
    <property type="entry name" value="Thioredoxin_ResA/DsbE_sf"/>
</dbReference>
<dbReference type="InterPro" id="IPR025380">
    <property type="entry name" value="DUF4369"/>
</dbReference>
<dbReference type="InterPro" id="IPR000866">
    <property type="entry name" value="AhpC/TSA"/>
</dbReference>
<keyword evidence="2" id="KW-0201">Cytochrome c-type biogenesis</keyword>
<dbReference type="InterPro" id="IPR036249">
    <property type="entry name" value="Thioredoxin-like_sf"/>
</dbReference>
<accession>A0ABW9ZN68</accession>
<sequence>MHKKIFPFFFMLLIAGACFSQGDRFFEINGFIENRANGKIFLQCYDEKGSITDQASDITDHKFYFRGRLTERAKASLAMGGGGVSDYFFLDTGKIDMRLRVDTQQINGNRVLHLSAAITGSKSQLIWEETVDHFGKISRCEAPDSVKSEDFYNAMLKIAKTYPELYVTRELLFYNDSWSYEQLNNLFSLIPKSKQETALGEKIKKRLALLKQTRANTYIFFPTQKDPQQKPVTLDDLEFTYLLIDFWASWCTPCRREHPGLVQLYNRYKQKGFNVLGISLDKEIDKAKWLQAIKEDQLPWKQVSDLKGFQTEIATHYALDYIPYNILIDRNGKILARDLRGDELQNKLRSLFEKKK</sequence>
<dbReference type="InterPro" id="IPR013766">
    <property type="entry name" value="Thioredoxin_domain"/>
</dbReference>
<evidence type="ECO:0000256" key="3">
    <source>
        <dbReference type="ARBA" id="ARBA00023157"/>
    </source>
</evidence>
<evidence type="ECO:0000256" key="4">
    <source>
        <dbReference type="ARBA" id="ARBA00023284"/>
    </source>
</evidence>
<evidence type="ECO:0000259" key="6">
    <source>
        <dbReference type="PROSITE" id="PS51352"/>
    </source>
</evidence>
<evidence type="ECO:0000313" key="8">
    <source>
        <dbReference type="Proteomes" id="UP000753802"/>
    </source>
</evidence>
<organism evidence="7 8">
    <name type="scientific">Sediminibacterium roseum</name>
    <dbReference type="NCBI Taxonomy" id="1978412"/>
    <lineage>
        <taxon>Bacteria</taxon>
        <taxon>Pseudomonadati</taxon>
        <taxon>Bacteroidota</taxon>
        <taxon>Chitinophagia</taxon>
        <taxon>Chitinophagales</taxon>
        <taxon>Chitinophagaceae</taxon>
        <taxon>Sediminibacterium</taxon>
    </lineage>
</organism>
<dbReference type="PROSITE" id="PS51352">
    <property type="entry name" value="THIOREDOXIN_2"/>
    <property type="match status" value="1"/>
</dbReference>
<dbReference type="Proteomes" id="UP000753802">
    <property type="component" value="Unassembled WGS sequence"/>
</dbReference>
<dbReference type="EMBL" id="JAACJS010000002">
    <property type="protein sequence ID" value="NCI48339.1"/>
    <property type="molecule type" value="Genomic_DNA"/>
</dbReference>
<dbReference type="SUPFAM" id="SSF52833">
    <property type="entry name" value="Thioredoxin-like"/>
    <property type="match status" value="1"/>
</dbReference>
<feature type="signal peptide" evidence="5">
    <location>
        <begin position="1"/>
        <end position="20"/>
    </location>
</feature>
<keyword evidence="4" id="KW-0676">Redox-active center</keyword>
<protein>
    <submittedName>
        <fullName evidence="7">AhpC/TSA family protein</fullName>
    </submittedName>
</protein>
<feature type="chain" id="PRO_5047150278" evidence="5">
    <location>
        <begin position="21"/>
        <end position="356"/>
    </location>
</feature>
<evidence type="ECO:0000256" key="2">
    <source>
        <dbReference type="ARBA" id="ARBA00022748"/>
    </source>
</evidence>
<keyword evidence="5" id="KW-0732">Signal</keyword>
<keyword evidence="8" id="KW-1185">Reference proteome</keyword>
<evidence type="ECO:0000256" key="1">
    <source>
        <dbReference type="ARBA" id="ARBA00004196"/>
    </source>
</evidence>
<comment type="subcellular location">
    <subcellularLocation>
        <location evidence="1">Cell envelope</location>
    </subcellularLocation>
</comment>
<dbReference type="PROSITE" id="PS51257">
    <property type="entry name" value="PROKAR_LIPOPROTEIN"/>
    <property type="match status" value="1"/>
</dbReference>
<dbReference type="InterPro" id="IPR017937">
    <property type="entry name" value="Thioredoxin_CS"/>
</dbReference>
<reference evidence="7 8" key="1">
    <citation type="submission" date="2020-01" db="EMBL/GenBank/DDBJ databases">
        <title>Genome analysis.</title>
        <authorList>
            <person name="Wu S."/>
            <person name="Wang G."/>
        </authorList>
    </citation>
    <scope>NUCLEOTIDE SEQUENCE [LARGE SCALE GENOMIC DNA]</scope>
    <source>
        <strain evidence="7 8">SYL130</strain>
    </source>
</reference>
<dbReference type="RefSeq" id="WP_161816675.1">
    <property type="nucleotide sequence ID" value="NZ_JAACJS010000002.1"/>
</dbReference>
<gene>
    <name evidence="7" type="ORF">GWC95_00300</name>
</gene>
<dbReference type="CDD" id="cd02966">
    <property type="entry name" value="TlpA_like_family"/>
    <property type="match status" value="1"/>
</dbReference>
<evidence type="ECO:0000313" key="7">
    <source>
        <dbReference type="EMBL" id="NCI48339.1"/>
    </source>
</evidence>
<dbReference type="Pfam" id="PF14289">
    <property type="entry name" value="DUF4369"/>
    <property type="match status" value="1"/>
</dbReference>